<feature type="compositionally biased region" description="Basic residues" evidence="1">
    <location>
        <begin position="70"/>
        <end position="91"/>
    </location>
</feature>
<keyword evidence="2" id="KW-0812">Transmembrane</keyword>
<keyword evidence="2" id="KW-1133">Transmembrane helix</keyword>
<evidence type="ECO:0000256" key="1">
    <source>
        <dbReference type="SAM" id="MobiDB-lite"/>
    </source>
</evidence>
<sequence>MKPGKVVIDDGGRFRRHGRHQLCGAGGARAAGCRRLEAAEPHPPIVVLQAIDHDDLGAARIDHVRGGGVARRHVHGGAGRRRNRARYRRGHGGGGSGGGEASSDRVWLTARPNRQLGHFGRRARVDRGVRLHVVSHAAGTIPGQSGDREGRLRDTLHAAGRWQQFGGGSSDRRRRLRLVLHHPGEGGQLGALDRALPATDRRRPFVLRRGGSAAGRRKVAGWFRAQATAAHQRRGAPVGRVQKRNRTVQDGGLLVQPVGSSLNVGFFFCSGLASRASGRVGVYGGPPVPSANLGVPVSETGVAAACGEEVATGTFFRQGGVFSSTALALAAPAAAVVVVMVVVVLLMLAMLLLAGLQSDSACSRFIRPSGARCRCEHNTCRFFGAIVWFGIYKTTQSGDG</sequence>
<evidence type="ECO:0000313" key="3">
    <source>
        <dbReference type="EnsemblMetazoa" id="ACOM035934-PA.1"/>
    </source>
</evidence>
<feature type="transmembrane region" description="Helical" evidence="2">
    <location>
        <begin position="326"/>
        <end position="354"/>
    </location>
</feature>
<dbReference type="AlphaFoldDB" id="A0A8W7PSA0"/>
<proteinExistence type="predicted"/>
<dbReference type="EnsemblMetazoa" id="ACOM035934-RA">
    <property type="protein sequence ID" value="ACOM035934-PA.1"/>
    <property type="gene ID" value="ACOM035934"/>
</dbReference>
<evidence type="ECO:0000256" key="2">
    <source>
        <dbReference type="SAM" id="Phobius"/>
    </source>
</evidence>
<organism evidence="3">
    <name type="scientific">Anopheles coluzzii</name>
    <name type="common">African malaria mosquito</name>
    <dbReference type="NCBI Taxonomy" id="1518534"/>
    <lineage>
        <taxon>Eukaryota</taxon>
        <taxon>Metazoa</taxon>
        <taxon>Ecdysozoa</taxon>
        <taxon>Arthropoda</taxon>
        <taxon>Hexapoda</taxon>
        <taxon>Insecta</taxon>
        <taxon>Pterygota</taxon>
        <taxon>Neoptera</taxon>
        <taxon>Endopterygota</taxon>
        <taxon>Diptera</taxon>
        <taxon>Nematocera</taxon>
        <taxon>Culicoidea</taxon>
        <taxon>Culicidae</taxon>
        <taxon>Anophelinae</taxon>
        <taxon>Anopheles</taxon>
    </lineage>
</organism>
<protein>
    <submittedName>
        <fullName evidence="3">Uncharacterized protein</fullName>
    </submittedName>
</protein>
<name>A0A8W7PSA0_ANOCL</name>
<feature type="region of interest" description="Disordered" evidence="1">
    <location>
        <begin position="69"/>
        <end position="105"/>
    </location>
</feature>
<dbReference type="Proteomes" id="UP000075882">
    <property type="component" value="Unassembled WGS sequence"/>
</dbReference>
<keyword evidence="2" id="KW-0472">Membrane</keyword>
<accession>A0A8W7PSA0</accession>
<reference evidence="3" key="1">
    <citation type="submission" date="2022-08" db="UniProtKB">
        <authorList>
            <consortium name="EnsemblMetazoa"/>
        </authorList>
    </citation>
    <scope>IDENTIFICATION</scope>
</reference>